<feature type="transmembrane region" description="Helical" evidence="2">
    <location>
        <begin position="37"/>
        <end position="57"/>
    </location>
</feature>
<keyword evidence="2" id="KW-0812">Transmembrane</keyword>
<evidence type="ECO:0000256" key="1">
    <source>
        <dbReference type="SAM" id="MobiDB-lite"/>
    </source>
</evidence>
<name>A0A448XAS6_9PLAT</name>
<keyword evidence="2" id="KW-1133">Transmembrane helix</keyword>
<protein>
    <submittedName>
        <fullName evidence="3">Uncharacterized protein</fullName>
    </submittedName>
</protein>
<reference evidence="3" key="1">
    <citation type="submission" date="2018-11" db="EMBL/GenBank/DDBJ databases">
        <authorList>
            <consortium name="Pathogen Informatics"/>
        </authorList>
    </citation>
    <scope>NUCLEOTIDE SEQUENCE</scope>
</reference>
<keyword evidence="4" id="KW-1185">Reference proteome</keyword>
<accession>A0A448XAS6</accession>
<evidence type="ECO:0000256" key="2">
    <source>
        <dbReference type="SAM" id="Phobius"/>
    </source>
</evidence>
<feature type="region of interest" description="Disordered" evidence="1">
    <location>
        <begin position="128"/>
        <end position="150"/>
    </location>
</feature>
<proteinExistence type="predicted"/>
<dbReference type="EMBL" id="CAAALY010244219">
    <property type="protein sequence ID" value="VEL32468.1"/>
    <property type="molecule type" value="Genomic_DNA"/>
</dbReference>
<keyword evidence="2" id="KW-0472">Membrane</keyword>
<dbReference type="Proteomes" id="UP000784294">
    <property type="component" value="Unassembled WGS sequence"/>
</dbReference>
<organism evidence="3 4">
    <name type="scientific">Protopolystoma xenopodis</name>
    <dbReference type="NCBI Taxonomy" id="117903"/>
    <lineage>
        <taxon>Eukaryota</taxon>
        <taxon>Metazoa</taxon>
        <taxon>Spiralia</taxon>
        <taxon>Lophotrochozoa</taxon>
        <taxon>Platyhelminthes</taxon>
        <taxon>Monogenea</taxon>
        <taxon>Polyopisthocotylea</taxon>
        <taxon>Polystomatidea</taxon>
        <taxon>Polystomatidae</taxon>
        <taxon>Protopolystoma</taxon>
    </lineage>
</organism>
<gene>
    <name evidence="3" type="ORF">PXEA_LOCUS25908</name>
</gene>
<comment type="caution">
    <text evidence="3">The sequence shown here is derived from an EMBL/GenBank/DDBJ whole genome shotgun (WGS) entry which is preliminary data.</text>
</comment>
<sequence>MWLSVCNWVEWTSERHSPVCVCSCIFLSFCLSVFCQSVFLCAYVSVFLCVYVCVFLCKFVKCLLPTFAQEDDLLLPPKPLSHKSGATWRTIVSRWQTISEEAKLEKRTAGVSWRLGIIRVSGCAGDPMSTRMRRPVGQPSVQPRENGSNI</sequence>
<dbReference type="AlphaFoldDB" id="A0A448XAS6"/>
<evidence type="ECO:0000313" key="3">
    <source>
        <dbReference type="EMBL" id="VEL32468.1"/>
    </source>
</evidence>
<evidence type="ECO:0000313" key="4">
    <source>
        <dbReference type="Proteomes" id="UP000784294"/>
    </source>
</evidence>
<feature type="compositionally biased region" description="Polar residues" evidence="1">
    <location>
        <begin position="139"/>
        <end position="150"/>
    </location>
</feature>